<dbReference type="Pfam" id="PF00254">
    <property type="entry name" value="FKBP_C"/>
    <property type="match status" value="1"/>
</dbReference>
<dbReference type="OrthoDB" id="9767721at2"/>
<evidence type="ECO:0000256" key="16">
    <source>
        <dbReference type="SAM" id="MobiDB-lite"/>
    </source>
</evidence>
<comment type="subcellular location">
    <subcellularLocation>
        <location evidence="12">Cytoplasm</location>
    </subcellularLocation>
    <text evidence="12">About half TF is bound to the ribosome near the polypeptide exit tunnel while the other half is free in the cytoplasm.</text>
</comment>
<evidence type="ECO:0000256" key="4">
    <source>
        <dbReference type="ARBA" id="ARBA00016902"/>
    </source>
</evidence>
<dbReference type="InterPro" id="IPR036611">
    <property type="entry name" value="Trigger_fac_ribosome-bd_sf"/>
</dbReference>
<dbReference type="GO" id="GO:0015031">
    <property type="term" value="P:protein transport"/>
    <property type="evidence" value="ECO:0007669"/>
    <property type="project" value="UniProtKB-UniRule"/>
</dbReference>
<dbReference type="SUPFAM" id="SSF102735">
    <property type="entry name" value="Trigger factor ribosome-binding domain"/>
    <property type="match status" value="1"/>
</dbReference>
<comment type="function">
    <text evidence="10 12">Involved in protein export. Acts as a chaperone by maintaining the newly synthesized protein in an open conformation. Functions as a peptidyl-prolyl cis-trans isomerase.</text>
</comment>
<dbReference type="InterPro" id="IPR005215">
    <property type="entry name" value="Trig_fac"/>
</dbReference>
<dbReference type="GO" id="GO:0044183">
    <property type="term" value="F:protein folding chaperone"/>
    <property type="evidence" value="ECO:0007669"/>
    <property type="project" value="TreeGrafter"/>
</dbReference>
<evidence type="ECO:0000256" key="10">
    <source>
        <dbReference type="ARBA" id="ARBA00024849"/>
    </source>
</evidence>
<dbReference type="Gene3D" id="1.10.3120.10">
    <property type="entry name" value="Trigger factor, C-terminal domain"/>
    <property type="match status" value="1"/>
</dbReference>
<dbReference type="InterPro" id="IPR001179">
    <property type="entry name" value="PPIase_FKBP_dom"/>
</dbReference>
<feature type="compositionally biased region" description="Low complexity" evidence="16">
    <location>
        <begin position="429"/>
        <end position="442"/>
    </location>
</feature>
<dbReference type="InterPro" id="IPR008881">
    <property type="entry name" value="Trigger_fac_ribosome-bd_bac"/>
</dbReference>
<dbReference type="Pfam" id="PF05698">
    <property type="entry name" value="Trigger_C"/>
    <property type="match status" value="1"/>
</dbReference>
<dbReference type="GO" id="GO:0051083">
    <property type="term" value="P:'de novo' cotranslational protein folding"/>
    <property type="evidence" value="ECO:0007669"/>
    <property type="project" value="TreeGrafter"/>
</dbReference>
<comment type="catalytic activity">
    <reaction evidence="1 12 13">
        <text>[protein]-peptidylproline (omega=180) = [protein]-peptidylproline (omega=0)</text>
        <dbReference type="Rhea" id="RHEA:16237"/>
        <dbReference type="Rhea" id="RHEA-COMP:10747"/>
        <dbReference type="Rhea" id="RHEA-COMP:10748"/>
        <dbReference type="ChEBI" id="CHEBI:83833"/>
        <dbReference type="ChEBI" id="CHEBI:83834"/>
        <dbReference type="EC" id="5.2.1.8"/>
    </reaction>
</comment>
<dbReference type="AlphaFoldDB" id="A0A1I5VGP1"/>
<dbReference type="GO" id="GO:0043022">
    <property type="term" value="F:ribosome binding"/>
    <property type="evidence" value="ECO:0007669"/>
    <property type="project" value="TreeGrafter"/>
</dbReference>
<sequence>MKATAEKIENNKVKLKIQVDAQDFEKALDKSYLKNKGKFLIPGFRKGKAPRKLIERYYGEGVFYEDAFNEIFPEVYWKAVEENGLEPVDYPKVEEIEQIGSGKDLVFTASVIVKPEVELGQYKGIEVEKVEYNVTDKDVEDALKRIQERYARWVAVEGRPIKEGDLVTLDYQGFVDGQPIKDGSAQNYALEVGSKSFIPGFEEQLIGLNVGDEKEIKVTFPEDYGIEELKGKEAVFKVKIHDIKEKELPELDDEFAKDVSDFETFEEYKVHLREDLEREAKNQVRVQMETQLLSRVVEAAKVDIPDVMVEREIDNMLGNFELGLYYRGLTLERYLELSGTSMEDLRAQYRQEAYTRVKTALVLEKIAKVEDIKVTQEDLDKELEELAKQFNITLDEARERYAAGLERRKDEILTRKTIDFLMDNATIVDKAQQSEQQDKQQAGGEAEHTDEGANQQPVEGTAAE</sequence>
<evidence type="ECO:0000256" key="15">
    <source>
        <dbReference type="SAM" id="Coils"/>
    </source>
</evidence>
<dbReference type="NCBIfam" id="TIGR00115">
    <property type="entry name" value="tig"/>
    <property type="match status" value="1"/>
</dbReference>
<dbReference type="PANTHER" id="PTHR30560:SF3">
    <property type="entry name" value="TRIGGER FACTOR-LIKE PROTEIN TIG, CHLOROPLASTIC"/>
    <property type="match status" value="1"/>
</dbReference>
<dbReference type="Gene3D" id="3.10.50.40">
    <property type="match status" value="1"/>
</dbReference>
<evidence type="ECO:0000256" key="9">
    <source>
        <dbReference type="ARBA" id="ARBA00023306"/>
    </source>
</evidence>
<dbReference type="GO" id="GO:0005737">
    <property type="term" value="C:cytoplasm"/>
    <property type="evidence" value="ECO:0007669"/>
    <property type="project" value="UniProtKB-SubCell"/>
</dbReference>
<organism evidence="18 19">
    <name type="scientific">Caldicoprobacter faecalis</name>
    <dbReference type="NCBI Taxonomy" id="937334"/>
    <lineage>
        <taxon>Bacteria</taxon>
        <taxon>Bacillati</taxon>
        <taxon>Bacillota</taxon>
        <taxon>Clostridia</taxon>
        <taxon>Caldicoprobacterales</taxon>
        <taxon>Caldicoprobacteraceae</taxon>
        <taxon>Caldicoprobacter</taxon>
    </lineage>
</organism>
<evidence type="ECO:0000256" key="11">
    <source>
        <dbReference type="ARBA" id="ARBA00029986"/>
    </source>
</evidence>
<dbReference type="PIRSF" id="PIRSF003095">
    <property type="entry name" value="Trigger_factor"/>
    <property type="match status" value="1"/>
</dbReference>
<reference evidence="18 19" key="1">
    <citation type="submission" date="2016-10" db="EMBL/GenBank/DDBJ databases">
        <authorList>
            <person name="de Groot N.N."/>
        </authorList>
    </citation>
    <scope>NUCLEOTIDE SEQUENCE [LARGE SCALE GENOMIC DNA]</scope>
    <source>
        <strain evidence="18 19">DSM 20678</strain>
    </source>
</reference>
<keyword evidence="6 12" id="KW-0697">Rotamase</keyword>
<dbReference type="PANTHER" id="PTHR30560">
    <property type="entry name" value="TRIGGER FACTOR CHAPERONE AND PEPTIDYL-PROLYL CIS/TRANS ISOMERASE"/>
    <property type="match status" value="1"/>
</dbReference>
<keyword evidence="7 12" id="KW-0143">Chaperone</keyword>
<keyword evidence="8 12" id="KW-0413">Isomerase</keyword>
<comment type="domain">
    <text evidence="12">Consists of 3 domains; the N-terminus binds the ribosome, the middle domain has PPIase activity, while the C-terminus has intrinsic chaperone activity on its own.</text>
</comment>
<evidence type="ECO:0000256" key="12">
    <source>
        <dbReference type="HAMAP-Rule" id="MF_00303"/>
    </source>
</evidence>
<dbReference type="HAMAP" id="MF_00303">
    <property type="entry name" value="Trigger_factor_Tig"/>
    <property type="match status" value="1"/>
</dbReference>
<dbReference type="InterPro" id="IPR046357">
    <property type="entry name" value="PPIase_dom_sf"/>
</dbReference>
<evidence type="ECO:0000313" key="18">
    <source>
        <dbReference type="EMBL" id="SFQ06704.1"/>
    </source>
</evidence>
<evidence type="ECO:0000259" key="17">
    <source>
        <dbReference type="PROSITE" id="PS50059"/>
    </source>
</evidence>
<evidence type="ECO:0000256" key="14">
    <source>
        <dbReference type="RuleBase" id="RU003914"/>
    </source>
</evidence>
<gene>
    <name evidence="12" type="primary">tig</name>
    <name evidence="18" type="ORF">SAMN05444406_11118</name>
</gene>
<keyword evidence="9 12" id="KW-0131">Cell cycle</keyword>
<dbReference type="GO" id="GO:0051301">
    <property type="term" value="P:cell division"/>
    <property type="evidence" value="ECO:0007669"/>
    <property type="project" value="UniProtKB-KW"/>
</dbReference>
<feature type="coiled-coil region" evidence="15">
    <location>
        <begin position="369"/>
        <end position="400"/>
    </location>
</feature>
<evidence type="ECO:0000256" key="8">
    <source>
        <dbReference type="ARBA" id="ARBA00023235"/>
    </source>
</evidence>
<dbReference type="SUPFAM" id="SSF54534">
    <property type="entry name" value="FKBP-like"/>
    <property type="match status" value="1"/>
</dbReference>
<evidence type="ECO:0000256" key="2">
    <source>
        <dbReference type="ARBA" id="ARBA00005464"/>
    </source>
</evidence>
<evidence type="ECO:0000256" key="1">
    <source>
        <dbReference type="ARBA" id="ARBA00000971"/>
    </source>
</evidence>
<comment type="similarity">
    <text evidence="2 12 14">Belongs to the FKBP-type PPIase family. Tig subfamily.</text>
</comment>
<evidence type="ECO:0000256" key="6">
    <source>
        <dbReference type="ARBA" id="ARBA00023110"/>
    </source>
</evidence>
<keyword evidence="15" id="KW-0175">Coiled coil</keyword>
<dbReference type="GO" id="GO:0043335">
    <property type="term" value="P:protein unfolding"/>
    <property type="evidence" value="ECO:0007669"/>
    <property type="project" value="TreeGrafter"/>
</dbReference>
<evidence type="ECO:0000256" key="5">
    <source>
        <dbReference type="ARBA" id="ARBA00022618"/>
    </source>
</evidence>
<dbReference type="EMBL" id="FOXR01000011">
    <property type="protein sequence ID" value="SFQ06704.1"/>
    <property type="molecule type" value="Genomic_DNA"/>
</dbReference>
<evidence type="ECO:0000313" key="19">
    <source>
        <dbReference type="Proteomes" id="UP000198577"/>
    </source>
</evidence>
<keyword evidence="19" id="KW-1185">Reference proteome</keyword>
<dbReference type="InterPro" id="IPR027304">
    <property type="entry name" value="Trigger_fact/SurA_dom_sf"/>
</dbReference>
<accession>A0A1I5VGP1</accession>
<keyword evidence="12" id="KW-0963">Cytoplasm</keyword>
<dbReference type="SUPFAM" id="SSF109998">
    <property type="entry name" value="Triger factor/SurA peptide-binding domain-like"/>
    <property type="match status" value="1"/>
</dbReference>
<dbReference type="InterPro" id="IPR008880">
    <property type="entry name" value="Trigger_fac_C"/>
</dbReference>
<dbReference type="Pfam" id="PF05697">
    <property type="entry name" value="Trigger_N"/>
    <property type="match status" value="1"/>
</dbReference>
<keyword evidence="5 12" id="KW-0132">Cell division</keyword>
<dbReference type="RefSeq" id="WP_092282272.1">
    <property type="nucleotide sequence ID" value="NZ_FOXR01000011.1"/>
</dbReference>
<proteinExistence type="inferred from homology"/>
<dbReference type="InterPro" id="IPR037041">
    <property type="entry name" value="Trigger_fac_C_sf"/>
</dbReference>
<feature type="domain" description="PPIase FKBP-type" evidence="17">
    <location>
        <begin position="164"/>
        <end position="252"/>
    </location>
</feature>
<dbReference type="Gene3D" id="3.30.70.1050">
    <property type="entry name" value="Trigger factor ribosome-binding domain"/>
    <property type="match status" value="1"/>
</dbReference>
<name>A0A1I5VGP1_9FIRM</name>
<dbReference type="EC" id="5.2.1.8" evidence="3 12"/>
<dbReference type="PROSITE" id="PS50059">
    <property type="entry name" value="FKBP_PPIASE"/>
    <property type="match status" value="1"/>
</dbReference>
<dbReference type="STRING" id="937334.SAMN05444406_11118"/>
<dbReference type="FunFam" id="3.10.50.40:FF:000001">
    <property type="entry name" value="Trigger factor"/>
    <property type="match status" value="1"/>
</dbReference>
<dbReference type="Proteomes" id="UP000198577">
    <property type="component" value="Unassembled WGS sequence"/>
</dbReference>
<evidence type="ECO:0000256" key="3">
    <source>
        <dbReference type="ARBA" id="ARBA00013194"/>
    </source>
</evidence>
<evidence type="ECO:0000256" key="13">
    <source>
        <dbReference type="PROSITE-ProRule" id="PRU00277"/>
    </source>
</evidence>
<evidence type="ECO:0000256" key="7">
    <source>
        <dbReference type="ARBA" id="ARBA00023186"/>
    </source>
</evidence>
<protein>
    <recommendedName>
        <fullName evidence="4 12">Trigger factor</fullName>
        <shortName evidence="12">TF</shortName>
        <ecNumber evidence="3 12">5.2.1.8</ecNumber>
    </recommendedName>
    <alternativeName>
        <fullName evidence="11 12">PPIase</fullName>
    </alternativeName>
</protein>
<dbReference type="GO" id="GO:0003755">
    <property type="term" value="F:peptidyl-prolyl cis-trans isomerase activity"/>
    <property type="evidence" value="ECO:0007669"/>
    <property type="project" value="UniProtKB-UniRule"/>
</dbReference>
<feature type="region of interest" description="Disordered" evidence="16">
    <location>
        <begin position="429"/>
        <end position="464"/>
    </location>
</feature>